<dbReference type="EMBL" id="GGFM01010828">
    <property type="protein sequence ID" value="MBW31579.1"/>
    <property type="molecule type" value="Transcribed_RNA"/>
</dbReference>
<accession>A0A2M3ZSS2</accession>
<reference evidence="1" key="1">
    <citation type="submission" date="2018-01" db="EMBL/GenBank/DDBJ databases">
        <title>An insight into the sialome of Amazonian anophelines.</title>
        <authorList>
            <person name="Ribeiro J.M."/>
            <person name="Scarpassa V."/>
            <person name="Calvo E."/>
        </authorList>
    </citation>
    <scope>NUCLEOTIDE SEQUENCE</scope>
    <source>
        <tissue evidence="1">Salivary glands</tissue>
    </source>
</reference>
<evidence type="ECO:0000313" key="1">
    <source>
        <dbReference type="EMBL" id="MBW31579.1"/>
    </source>
</evidence>
<organism evidence="1">
    <name type="scientific">Anopheles braziliensis</name>
    <dbReference type="NCBI Taxonomy" id="58242"/>
    <lineage>
        <taxon>Eukaryota</taxon>
        <taxon>Metazoa</taxon>
        <taxon>Ecdysozoa</taxon>
        <taxon>Arthropoda</taxon>
        <taxon>Hexapoda</taxon>
        <taxon>Insecta</taxon>
        <taxon>Pterygota</taxon>
        <taxon>Neoptera</taxon>
        <taxon>Endopterygota</taxon>
        <taxon>Diptera</taxon>
        <taxon>Nematocera</taxon>
        <taxon>Culicoidea</taxon>
        <taxon>Culicidae</taxon>
        <taxon>Anophelinae</taxon>
        <taxon>Anopheles</taxon>
    </lineage>
</organism>
<dbReference type="AlphaFoldDB" id="A0A2M3ZSS2"/>
<sequence length="68" mass="6889">MSSKVVLLLNAAFGSLKLTSSGSRAGGLEGSWSCCWAALALRPAGDAAATEVERHRRPPAAVAVPNPG</sequence>
<name>A0A2M3ZSS2_9DIPT</name>
<proteinExistence type="predicted"/>
<protein>
    <submittedName>
        <fullName evidence="1">Putative secreted peptide</fullName>
    </submittedName>
</protein>